<dbReference type="SUPFAM" id="SSF56672">
    <property type="entry name" value="DNA/RNA polymerases"/>
    <property type="match status" value="1"/>
</dbReference>
<dbReference type="PANTHER" id="PTHR46890:SF48">
    <property type="entry name" value="RNA-DIRECTED DNA POLYMERASE"/>
    <property type="match status" value="1"/>
</dbReference>
<organism evidence="2 3">
    <name type="scientific">Rubus argutus</name>
    <name type="common">Southern blackberry</name>
    <dbReference type="NCBI Taxonomy" id="59490"/>
    <lineage>
        <taxon>Eukaryota</taxon>
        <taxon>Viridiplantae</taxon>
        <taxon>Streptophyta</taxon>
        <taxon>Embryophyta</taxon>
        <taxon>Tracheophyta</taxon>
        <taxon>Spermatophyta</taxon>
        <taxon>Magnoliopsida</taxon>
        <taxon>eudicotyledons</taxon>
        <taxon>Gunneridae</taxon>
        <taxon>Pentapetalae</taxon>
        <taxon>rosids</taxon>
        <taxon>fabids</taxon>
        <taxon>Rosales</taxon>
        <taxon>Rosaceae</taxon>
        <taxon>Rosoideae</taxon>
        <taxon>Rosoideae incertae sedis</taxon>
        <taxon>Rubus</taxon>
    </lineage>
</organism>
<dbReference type="PROSITE" id="PS50878">
    <property type="entry name" value="RT_POL"/>
    <property type="match status" value="1"/>
</dbReference>
<dbReference type="InterPro" id="IPR036691">
    <property type="entry name" value="Endo/exonu/phosph_ase_sf"/>
</dbReference>
<dbReference type="Gene3D" id="3.60.10.10">
    <property type="entry name" value="Endonuclease/exonuclease/phosphatase"/>
    <property type="match status" value="1"/>
</dbReference>
<proteinExistence type="predicted"/>
<accession>A0AAW1XS07</accession>
<sequence length="673" mass="75364">MCWGIESLLVARPITGIHSHADQRTTVPLPSITDVILEQVDPSIALDVPHTVVIAVAQSSSSISNVPPGFTKHLELICTASASAPPLESNCDMVLLENQDNEVTSTELPLMPLEEGKFTPVITKRIKKLLKKSDKVKGPWTVFGDFNCILGAHEKRGSGPPSSTSCLDFQQMCNSCNLLDIPTKGLAYTWSNRRTDVRLDRALGNIEWVESWAYLGCFTLTKAMSDHCPILLSCSKLSIITKSPFRFQSLWLQQPNFLLLVQELWDTLQFYGCPQFILASKLRALKGMLRTWSRSQVGDVHARVIESKAALDMVQAEIPSLGPSVNRFNREDKAHSKFLFDLSLQATLLRDKSRIRWLTDGDINTSFLHNMVKMQKLNKSITSLSVDQTILNDQASIAAHVVQHFEKSFTHDHHIMDTRLVEHVIPKLVTDAKNSILLALPTREEIYATVKAMDGFSTPGPDGFGGCFFTHCWSVIASDVTLAIQRFFEDGFIMPHFNSNILTLLPKLQDSECISDYRPIALANFVFKIITRIVVDRLGPIASRIISPNQSAFLQGRSIVDPIVLTSECVNLLNRKCKHGNVAIKFNISKAFDTFDWNYLLRVLRSFGFNATFVSYIHNILRSAHISINVNGQVCGYFTCTRGVRQGDPLSPLLFYLVGSQQLRHFVALFKLQ</sequence>
<dbReference type="InterPro" id="IPR043502">
    <property type="entry name" value="DNA/RNA_pol_sf"/>
</dbReference>
<dbReference type="PANTHER" id="PTHR46890">
    <property type="entry name" value="NON-LTR RETROLELEMENT REVERSE TRANSCRIPTASE-LIKE PROTEIN-RELATED"/>
    <property type="match status" value="1"/>
</dbReference>
<evidence type="ECO:0000313" key="2">
    <source>
        <dbReference type="EMBL" id="KAK9939582.1"/>
    </source>
</evidence>
<name>A0AAW1XS07_RUBAR</name>
<gene>
    <name evidence="2" type="ORF">M0R45_016273</name>
</gene>
<comment type="caution">
    <text evidence="2">The sequence shown here is derived from an EMBL/GenBank/DDBJ whole genome shotgun (WGS) entry which is preliminary data.</text>
</comment>
<dbReference type="AlphaFoldDB" id="A0AAW1XS07"/>
<protein>
    <recommendedName>
        <fullName evidence="1">Reverse transcriptase domain-containing protein</fullName>
    </recommendedName>
</protein>
<evidence type="ECO:0000259" key="1">
    <source>
        <dbReference type="PROSITE" id="PS50878"/>
    </source>
</evidence>
<dbReference type="SUPFAM" id="SSF56219">
    <property type="entry name" value="DNase I-like"/>
    <property type="match status" value="1"/>
</dbReference>
<reference evidence="2 3" key="1">
    <citation type="journal article" date="2023" name="G3 (Bethesda)">
        <title>A chromosome-length genome assembly and annotation of blackberry (Rubus argutus, cv. 'Hillquist').</title>
        <authorList>
            <person name="Bruna T."/>
            <person name="Aryal R."/>
            <person name="Dudchenko O."/>
            <person name="Sargent D.J."/>
            <person name="Mead D."/>
            <person name="Buti M."/>
            <person name="Cavallini A."/>
            <person name="Hytonen T."/>
            <person name="Andres J."/>
            <person name="Pham M."/>
            <person name="Weisz D."/>
            <person name="Mascagni F."/>
            <person name="Usai G."/>
            <person name="Natali L."/>
            <person name="Bassil N."/>
            <person name="Fernandez G.E."/>
            <person name="Lomsadze A."/>
            <person name="Armour M."/>
            <person name="Olukolu B."/>
            <person name="Poorten T."/>
            <person name="Britton C."/>
            <person name="Davik J."/>
            <person name="Ashrafi H."/>
            <person name="Aiden E.L."/>
            <person name="Borodovsky M."/>
            <person name="Worthington M."/>
        </authorList>
    </citation>
    <scope>NUCLEOTIDE SEQUENCE [LARGE SCALE GENOMIC DNA]</scope>
    <source>
        <strain evidence="2">PI 553951</strain>
    </source>
</reference>
<dbReference type="CDD" id="cd01650">
    <property type="entry name" value="RT_nLTR_like"/>
    <property type="match status" value="1"/>
</dbReference>
<dbReference type="Pfam" id="PF00078">
    <property type="entry name" value="RVT_1"/>
    <property type="match status" value="1"/>
</dbReference>
<evidence type="ECO:0000313" key="3">
    <source>
        <dbReference type="Proteomes" id="UP001457282"/>
    </source>
</evidence>
<dbReference type="Proteomes" id="UP001457282">
    <property type="component" value="Unassembled WGS sequence"/>
</dbReference>
<dbReference type="EMBL" id="JBEDUW010000003">
    <property type="protein sequence ID" value="KAK9939582.1"/>
    <property type="molecule type" value="Genomic_DNA"/>
</dbReference>
<dbReference type="InterPro" id="IPR000477">
    <property type="entry name" value="RT_dom"/>
</dbReference>
<dbReference type="InterPro" id="IPR052343">
    <property type="entry name" value="Retrotransposon-Effector_Assoc"/>
</dbReference>
<feature type="domain" description="Reverse transcriptase" evidence="1">
    <location>
        <begin position="486"/>
        <end position="673"/>
    </location>
</feature>
<keyword evidence="3" id="KW-1185">Reference proteome</keyword>